<sequence>MWTMSNILKLDSITNVKIHPNSKPVVLFVYMNNDKRNCDVHNPFKFADFGITELDKLENPEELGIQSALPAPLLEQAPSQASGRKRKHIELEPKIKVPRLDCNQSLPEGVSFVNNMVIEELEYEIFFTDVFGDQAFQR</sequence>
<proteinExistence type="predicted"/>
<comment type="caution">
    <text evidence="1">The sequence shown here is derived from an EMBL/GenBank/DDBJ whole genome shotgun (WGS) entry which is preliminary data.</text>
</comment>
<accession>A0A699K1H3</accession>
<evidence type="ECO:0000313" key="1">
    <source>
        <dbReference type="EMBL" id="GFA65338.1"/>
    </source>
</evidence>
<dbReference type="AlphaFoldDB" id="A0A699K1H3"/>
<protein>
    <submittedName>
        <fullName evidence="1">Uncharacterized protein</fullName>
    </submittedName>
</protein>
<reference evidence="1" key="1">
    <citation type="journal article" date="2019" name="Sci. Rep.">
        <title>Draft genome of Tanacetum cinerariifolium, the natural source of mosquito coil.</title>
        <authorList>
            <person name="Yamashiro T."/>
            <person name="Shiraishi A."/>
            <person name="Satake H."/>
            <person name="Nakayama K."/>
        </authorList>
    </citation>
    <scope>NUCLEOTIDE SEQUENCE</scope>
</reference>
<organism evidence="1">
    <name type="scientific">Tanacetum cinerariifolium</name>
    <name type="common">Dalmatian daisy</name>
    <name type="synonym">Chrysanthemum cinerariifolium</name>
    <dbReference type="NCBI Taxonomy" id="118510"/>
    <lineage>
        <taxon>Eukaryota</taxon>
        <taxon>Viridiplantae</taxon>
        <taxon>Streptophyta</taxon>
        <taxon>Embryophyta</taxon>
        <taxon>Tracheophyta</taxon>
        <taxon>Spermatophyta</taxon>
        <taxon>Magnoliopsida</taxon>
        <taxon>eudicotyledons</taxon>
        <taxon>Gunneridae</taxon>
        <taxon>Pentapetalae</taxon>
        <taxon>asterids</taxon>
        <taxon>campanulids</taxon>
        <taxon>Asterales</taxon>
        <taxon>Asteraceae</taxon>
        <taxon>Asteroideae</taxon>
        <taxon>Anthemideae</taxon>
        <taxon>Anthemidinae</taxon>
        <taxon>Tanacetum</taxon>
    </lineage>
</organism>
<dbReference type="EMBL" id="BKCJ010462571">
    <property type="protein sequence ID" value="GFA65338.1"/>
    <property type="molecule type" value="Genomic_DNA"/>
</dbReference>
<gene>
    <name evidence="1" type="ORF">Tci_637310</name>
</gene>
<name>A0A699K1H3_TANCI</name>